<dbReference type="GO" id="GO:0000155">
    <property type="term" value="F:phosphorelay sensor kinase activity"/>
    <property type="evidence" value="ECO:0007669"/>
    <property type="project" value="InterPro"/>
</dbReference>
<evidence type="ECO:0000313" key="14">
    <source>
        <dbReference type="EMBL" id="CAR47859.1"/>
    </source>
</evidence>
<evidence type="ECO:0000256" key="1">
    <source>
        <dbReference type="ARBA" id="ARBA00000085"/>
    </source>
</evidence>
<evidence type="ECO:0000256" key="8">
    <source>
        <dbReference type="PROSITE-ProRule" id="PRU00169"/>
    </source>
</evidence>
<dbReference type="InterPro" id="IPR036097">
    <property type="entry name" value="HisK_dim/P_sf"/>
</dbReference>
<proteinExistence type="predicted"/>
<keyword evidence="4 8" id="KW-0597">Phosphoprotein</keyword>
<name>B5MAD1_9NOCA</name>
<keyword evidence="6 14" id="KW-0418">Kinase</keyword>
<feature type="domain" description="PAC" evidence="13">
    <location>
        <begin position="202"/>
        <end position="254"/>
    </location>
</feature>
<sequence length="632" mass="68995">MEVSRGRNRIAGVRTSPDRSAIVETGDPEHLRVTGANHAMTKLTGLPREALLGIDLLQLVGGEDLRSRLQGYEIAENGVVALCAGPGGQKIPVVIRGNLVPNPAYPTGLAVVTLRETTQRHTRKALRESNNRLQQVADNVTALIYLKGADGRYFFANHHFEQLVQLAPGEIYGRDDYQVWPQNIADAYVDNDHQVLMSGQPLEFEEPIPNPDGSTGMWLSLKFPLRDESGKVYGTGGISTDISDRNRVSIEIASAKEEAERANHAKSEFLSRMSHELRTPLNSIIGFTQLMQTEHGGNDESLGRILQAGHHLLSLINQILEFSRIESGSVDVALSPVNACDPLAAAIDMVRPIAAARSIDVSCDYHAAIYQHVLANSDRLQQVLLNVLLNAVNYNNIGGLIRVTTRRNADVLRIRVEDTGHGMSHEDVSRIFVPFERLEGTRSTVEGTGLGLALSKDLVEAMGGRLGVERTAPGQGSVFFVDLQLTDGGDPVALPSDAKQVDDQSPLDLRDKSILYIEDNPDNAELITQVFARYGQPFLEIATDGAGGLAAATERPDLILLDMHLPDIDGEQILAILKSREDTKDIPVLLLSADANPDHVDRFTDLGAVDYLTKPIDIPELLQSVRTAMRSQ</sequence>
<keyword evidence="9" id="KW-0175">Coiled coil</keyword>
<dbReference type="InterPro" id="IPR003594">
    <property type="entry name" value="HATPase_dom"/>
</dbReference>
<reference evidence="14" key="1">
    <citation type="submission" date="2008-04" db="EMBL/GenBank/DDBJ databases">
        <title>Cloning and characterization of genes for the degradation of 2-hydroxypyridine of Rhodococcus sp. strain PY11.</title>
        <authorList>
            <person name="Gasparaviciute R."/>
            <person name="Rutkiene R."/>
            <person name="Casaite V."/>
            <person name="Meskiene R."/>
            <person name="Kutanovas S."/>
            <person name="Meskys R."/>
        </authorList>
    </citation>
    <scope>NUCLEOTIDE SEQUENCE</scope>
    <source>
        <strain evidence="14">PY11</strain>
    </source>
</reference>
<dbReference type="GO" id="GO:0005886">
    <property type="term" value="C:plasma membrane"/>
    <property type="evidence" value="ECO:0007669"/>
    <property type="project" value="UniProtKB-SubCell"/>
</dbReference>
<accession>B5MAD1</accession>
<dbReference type="Pfam" id="PF00072">
    <property type="entry name" value="Response_reg"/>
    <property type="match status" value="1"/>
</dbReference>
<dbReference type="InterPro" id="IPR035965">
    <property type="entry name" value="PAS-like_dom_sf"/>
</dbReference>
<dbReference type="CDD" id="cd00082">
    <property type="entry name" value="HisKA"/>
    <property type="match status" value="1"/>
</dbReference>
<comment type="catalytic activity">
    <reaction evidence="1">
        <text>ATP + protein L-histidine = ADP + protein N-phospho-L-histidine.</text>
        <dbReference type="EC" id="2.7.13.3"/>
    </reaction>
</comment>
<dbReference type="CDD" id="cd00130">
    <property type="entry name" value="PAS"/>
    <property type="match status" value="2"/>
</dbReference>
<dbReference type="Pfam" id="PF02518">
    <property type="entry name" value="HATPase_c"/>
    <property type="match status" value="1"/>
</dbReference>
<dbReference type="Gene3D" id="3.30.565.10">
    <property type="entry name" value="Histidine kinase-like ATPase, C-terminal domain"/>
    <property type="match status" value="1"/>
</dbReference>
<evidence type="ECO:0000256" key="7">
    <source>
        <dbReference type="ARBA" id="ARBA00023012"/>
    </source>
</evidence>
<reference evidence="14" key="2">
    <citation type="submission" date="2008-08" db="EMBL/GenBank/DDBJ databases">
        <title>Analysis of genes encoding degradation of pyridine and pyridinols.</title>
        <authorList>
            <person name="Gasparaviciute R."/>
        </authorList>
    </citation>
    <scope>NUCLEOTIDE SEQUENCE</scope>
    <source>
        <strain evidence="14">PY11</strain>
    </source>
</reference>
<dbReference type="Gene3D" id="1.10.287.130">
    <property type="match status" value="1"/>
</dbReference>
<feature type="modified residue" description="4-aspartylphosphate" evidence="8">
    <location>
        <position position="562"/>
    </location>
</feature>
<evidence type="ECO:0000256" key="5">
    <source>
        <dbReference type="ARBA" id="ARBA00022679"/>
    </source>
</evidence>
<dbReference type="GO" id="GO:0009927">
    <property type="term" value="F:histidine phosphotransfer kinase activity"/>
    <property type="evidence" value="ECO:0007669"/>
    <property type="project" value="TreeGrafter"/>
</dbReference>
<evidence type="ECO:0000256" key="2">
    <source>
        <dbReference type="ARBA" id="ARBA00004236"/>
    </source>
</evidence>
<dbReference type="Pfam" id="PF08448">
    <property type="entry name" value="PAS_4"/>
    <property type="match status" value="1"/>
</dbReference>
<evidence type="ECO:0000256" key="3">
    <source>
        <dbReference type="ARBA" id="ARBA00012438"/>
    </source>
</evidence>
<dbReference type="AlphaFoldDB" id="B5MAD1"/>
<evidence type="ECO:0000256" key="6">
    <source>
        <dbReference type="ARBA" id="ARBA00022777"/>
    </source>
</evidence>
<dbReference type="InterPro" id="IPR000014">
    <property type="entry name" value="PAS"/>
</dbReference>
<gene>
    <name evidence="14" type="primary">hpoR2</name>
</gene>
<protein>
    <recommendedName>
        <fullName evidence="3">histidine kinase</fullName>
        <ecNumber evidence="3">2.7.13.3</ecNumber>
    </recommendedName>
</protein>
<dbReference type="PANTHER" id="PTHR43047:SF72">
    <property type="entry name" value="OSMOSENSING HISTIDINE PROTEIN KINASE SLN1"/>
    <property type="match status" value="1"/>
</dbReference>
<dbReference type="EMBL" id="FM202432">
    <property type="protein sequence ID" value="CAR47859.1"/>
    <property type="molecule type" value="Genomic_DNA"/>
</dbReference>
<dbReference type="EC" id="2.7.13.3" evidence="3"/>
<dbReference type="SUPFAM" id="SSF55874">
    <property type="entry name" value="ATPase domain of HSP90 chaperone/DNA topoisomerase II/histidine kinase"/>
    <property type="match status" value="1"/>
</dbReference>
<feature type="domain" description="Response regulatory" evidence="11">
    <location>
        <begin position="513"/>
        <end position="629"/>
    </location>
</feature>
<organism evidence="14">
    <name type="scientific">Rhodococcus sp. PY11</name>
    <dbReference type="NCBI Taxonomy" id="551544"/>
    <lineage>
        <taxon>Bacteria</taxon>
        <taxon>Bacillati</taxon>
        <taxon>Actinomycetota</taxon>
        <taxon>Actinomycetes</taxon>
        <taxon>Mycobacteriales</taxon>
        <taxon>Nocardiaceae</taxon>
        <taxon>Rhodococcus</taxon>
    </lineage>
</organism>
<evidence type="ECO:0000259" key="10">
    <source>
        <dbReference type="PROSITE" id="PS50109"/>
    </source>
</evidence>
<dbReference type="PROSITE" id="PS50112">
    <property type="entry name" value="PAS"/>
    <property type="match status" value="1"/>
</dbReference>
<dbReference type="SUPFAM" id="SSF55785">
    <property type="entry name" value="PYP-like sensor domain (PAS domain)"/>
    <property type="match status" value="2"/>
</dbReference>
<dbReference type="InterPro" id="IPR036890">
    <property type="entry name" value="HATPase_C_sf"/>
</dbReference>
<dbReference type="InterPro" id="IPR011006">
    <property type="entry name" value="CheY-like_superfamily"/>
</dbReference>
<dbReference type="Gene3D" id="3.30.450.20">
    <property type="entry name" value="PAS domain"/>
    <property type="match status" value="2"/>
</dbReference>
<dbReference type="InterPro" id="IPR003661">
    <property type="entry name" value="HisK_dim/P_dom"/>
</dbReference>
<evidence type="ECO:0000259" key="13">
    <source>
        <dbReference type="PROSITE" id="PS50113"/>
    </source>
</evidence>
<dbReference type="InterPro" id="IPR000700">
    <property type="entry name" value="PAS-assoc_C"/>
</dbReference>
<comment type="subcellular location">
    <subcellularLocation>
        <location evidence="2">Cell membrane</location>
    </subcellularLocation>
</comment>
<dbReference type="PROSITE" id="PS50109">
    <property type="entry name" value="HIS_KIN"/>
    <property type="match status" value="1"/>
</dbReference>
<dbReference type="InterPro" id="IPR004358">
    <property type="entry name" value="Sig_transdc_His_kin-like_C"/>
</dbReference>
<dbReference type="SMART" id="SM00448">
    <property type="entry name" value="REC"/>
    <property type="match status" value="1"/>
</dbReference>
<feature type="coiled-coil region" evidence="9">
    <location>
        <begin position="245"/>
        <end position="272"/>
    </location>
</feature>
<dbReference type="SMART" id="SM00387">
    <property type="entry name" value="HATPase_c"/>
    <property type="match status" value="1"/>
</dbReference>
<feature type="domain" description="PAS" evidence="12">
    <location>
        <begin position="129"/>
        <end position="174"/>
    </location>
</feature>
<dbReference type="SUPFAM" id="SSF52172">
    <property type="entry name" value="CheY-like"/>
    <property type="match status" value="1"/>
</dbReference>
<dbReference type="SUPFAM" id="SSF47384">
    <property type="entry name" value="Homodimeric domain of signal transducing histidine kinase"/>
    <property type="match status" value="1"/>
</dbReference>
<feature type="domain" description="Histidine kinase" evidence="10">
    <location>
        <begin position="272"/>
        <end position="487"/>
    </location>
</feature>
<keyword evidence="5" id="KW-0808">Transferase</keyword>
<evidence type="ECO:0000256" key="9">
    <source>
        <dbReference type="SAM" id="Coils"/>
    </source>
</evidence>
<evidence type="ECO:0000256" key="4">
    <source>
        <dbReference type="ARBA" id="ARBA00022553"/>
    </source>
</evidence>
<evidence type="ECO:0000259" key="12">
    <source>
        <dbReference type="PROSITE" id="PS50112"/>
    </source>
</evidence>
<dbReference type="SMART" id="SM00388">
    <property type="entry name" value="HisKA"/>
    <property type="match status" value="1"/>
</dbReference>
<dbReference type="SMART" id="SM00091">
    <property type="entry name" value="PAS"/>
    <property type="match status" value="2"/>
</dbReference>
<evidence type="ECO:0000259" key="11">
    <source>
        <dbReference type="PROSITE" id="PS50110"/>
    </source>
</evidence>
<dbReference type="PROSITE" id="PS50110">
    <property type="entry name" value="RESPONSE_REGULATORY"/>
    <property type="match status" value="1"/>
</dbReference>
<dbReference type="InterPro" id="IPR005467">
    <property type="entry name" value="His_kinase_dom"/>
</dbReference>
<dbReference type="PRINTS" id="PR00344">
    <property type="entry name" value="BCTRLSENSOR"/>
</dbReference>
<dbReference type="PANTHER" id="PTHR43047">
    <property type="entry name" value="TWO-COMPONENT HISTIDINE PROTEIN KINASE"/>
    <property type="match status" value="1"/>
</dbReference>
<dbReference type="Gene3D" id="3.40.50.2300">
    <property type="match status" value="1"/>
</dbReference>
<dbReference type="PROSITE" id="PS50113">
    <property type="entry name" value="PAC"/>
    <property type="match status" value="1"/>
</dbReference>
<dbReference type="Pfam" id="PF13426">
    <property type="entry name" value="PAS_9"/>
    <property type="match status" value="1"/>
</dbReference>
<dbReference type="InterPro" id="IPR001789">
    <property type="entry name" value="Sig_transdc_resp-reg_receiver"/>
</dbReference>
<dbReference type="InterPro" id="IPR013656">
    <property type="entry name" value="PAS_4"/>
</dbReference>
<dbReference type="Pfam" id="PF00512">
    <property type="entry name" value="HisKA"/>
    <property type="match status" value="1"/>
</dbReference>
<keyword evidence="7" id="KW-0902">Two-component regulatory system</keyword>